<keyword evidence="1" id="KW-0732">Signal</keyword>
<sequence length="359" mass="35834">MTFAKSRHRVFPWLALAALAVPAAAFASACSGTATQPAPEDTCTPDLASIQETVFARACSQAGCHASVEPAGFLDLVSPGLEQRLVGAPSKTCENKLLVTPGNPDASFLIEKLRLAMPGCGLRMPPTGALPADEVACVESWIAGLPEGGGGPDAGPDGEADSGTDAPSCETCGGANCVDLATDASHCGICGHACGAGEVCNAGTCAATCGMLDVCGASCVDTQTDPNNCGACGHACATGQTCAGGTCTCGSGSVSFANDVQPLFTANCASAGCHKGVNAQEGLDLSAGKAYAELVDVAASQCNDGRKLVLPGDPAQSYLIDKMMNVELCSGTKMPKLGLLPSPQVTTVANWICAGAPNN</sequence>
<accession>A0A9X4AUP3</accession>
<name>A0A9X4AUP3_9BACT</name>
<keyword evidence="3" id="KW-1185">Reference proteome</keyword>
<dbReference type="AlphaFoldDB" id="A0A9X4AUP3"/>
<dbReference type="PROSITE" id="PS51257">
    <property type="entry name" value="PROKAR_LIPOPROTEIN"/>
    <property type="match status" value="1"/>
</dbReference>
<feature type="signal peptide" evidence="1">
    <location>
        <begin position="1"/>
        <end position="27"/>
    </location>
</feature>
<dbReference type="PANTHER" id="PTHR35889:SF3">
    <property type="entry name" value="F-BOX DOMAIN-CONTAINING PROTEIN"/>
    <property type="match status" value="1"/>
</dbReference>
<evidence type="ECO:0000313" key="2">
    <source>
        <dbReference type="EMBL" id="MDC3985459.1"/>
    </source>
</evidence>
<protein>
    <recommendedName>
        <fullName evidence="4">Tryptophan synthase alpha chain</fullName>
    </recommendedName>
</protein>
<gene>
    <name evidence="2" type="ORF">KEG57_33580</name>
</gene>
<dbReference type="PANTHER" id="PTHR35889">
    <property type="entry name" value="CYCLOINULO-OLIGOSACCHARIDE FRUCTANOTRANSFERASE-RELATED"/>
    <property type="match status" value="1"/>
</dbReference>
<dbReference type="Proteomes" id="UP001151081">
    <property type="component" value="Unassembled WGS sequence"/>
</dbReference>
<dbReference type="EMBL" id="JAGTJJ010000029">
    <property type="protein sequence ID" value="MDC3985459.1"/>
    <property type="molecule type" value="Genomic_DNA"/>
</dbReference>
<comment type="caution">
    <text evidence="2">The sequence shown here is derived from an EMBL/GenBank/DDBJ whole genome shotgun (WGS) entry which is preliminary data.</text>
</comment>
<evidence type="ECO:0008006" key="4">
    <source>
        <dbReference type="Google" id="ProtNLM"/>
    </source>
</evidence>
<evidence type="ECO:0000313" key="3">
    <source>
        <dbReference type="Proteomes" id="UP001151081"/>
    </source>
</evidence>
<proteinExistence type="predicted"/>
<reference evidence="2 3" key="1">
    <citation type="submission" date="2021-04" db="EMBL/GenBank/DDBJ databases">
        <title>Genome analysis of Polyangium sp.</title>
        <authorList>
            <person name="Li Y."/>
            <person name="Wang J."/>
        </authorList>
    </citation>
    <scope>NUCLEOTIDE SEQUENCE [LARGE SCALE GENOMIC DNA]</scope>
    <source>
        <strain evidence="2 3">SDU14</strain>
    </source>
</reference>
<dbReference type="RefSeq" id="WP_272428229.1">
    <property type="nucleotide sequence ID" value="NZ_JAGTJJ010000029.1"/>
</dbReference>
<evidence type="ECO:0000256" key="1">
    <source>
        <dbReference type="SAM" id="SignalP"/>
    </source>
</evidence>
<organism evidence="2 3">
    <name type="scientific">Polyangium jinanense</name>
    <dbReference type="NCBI Taxonomy" id="2829994"/>
    <lineage>
        <taxon>Bacteria</taxon>
        <taxon>Pseudomonadati</taxon>
        <taxon>Myxococcota</taxon>
        <taxon>Polyangia</taxon>
        <taxon>Polyangiales</taxon>
        <taxon>Polyangiaceae</taxon>
        <taxon>Polyangium</taxon>
    </lineage>
</organism>
<feature type="chain" id="PRO_5040956553" description="Tryptophan synthase alpha chain" evidence="1">
    <location>
        <begin position="28"/>
        <end position="359"/>
    </location>
</feature>